<dbReference type="EMBL" id="BPLQ01002884">
    <property type="protein sequence ID" value="GIX96252.1"/>
    <property type="molecule type" value="Genomic_DNA"/>
</dbReference>
<evidence type="ECO:0000313" key="2">
    <source>
        <dbReference type="Proteomes" id="UP001054837"/>
    </source>
</evidence>
<gene>
    <name evidence="1" type="ORF">CDAR_554611</name>
</gene>
<comment type="caution">
    <text evidence="1">The sequence shown here is derived from an EMBL/GenBank/DDBJ whole genome shotgun (WGS) entry which is preliminary data.</text>
</comment>
<evidence type="ECO:0000313" key="1">
    <source>
        <dbReference type="EMBL" id="GIX96252.1"/>
    </source>
</evidence>
<reference evidence="1 2" key="1">
    <citation type="submission" date="2021-06" db="EMBL/GenBank/DDBJ databases">
        <title>Caerostris darwini draft genome.</title>
        <authorList>
            <person name="Kono N."/>
            <person name="Arakawa K."/>
        </authorList>
    </citation>
    <scope>NUCLEOTIDE SEQUENCE [LARGE SCALE GENOMIC DNA]</scope>
</reference>
<dbReference type="AlphaFoldDB" id="A0AAV4PM38"/>
<accession>A0AAV4PM38</accession>
<proteinExistence type="predicted"/>
<dbReference type="Proteomes" id="UP001054837">
    <property type="component" value="Unassembled WGS sequence"/>
</dbReference>
<organism evidence="1 2">
    <name type="scientific">Caerostris darwini</name>
    <dbReference type="NCBI Taxonomy" id="1538125"/>
    <lineage>
        <taxon>Eukaryota</taxon>
        <taxon>Metazoa</taxon>
        <taxon>Ecdysozoa</taxon>
        <taxon>Arthropoda</taxon>
        <taxon>Chelicerata</taxon>
        <taxon>Arachnida</taxon>
        <taxon>Araneae</taxon>
        <taxon>Araneomorphae</taxon>
        <taxon>Entelegynae</taxon>
        <taxon>Araneoidea</taxon>
        <taxon>Araneidae</taxon>
        <taxon>Caerostris</taxon>
    </lineage>
</organism>
<name>A0AAV4PM38_9ARAC</name>
<sequence>MRERCIVTPSLPGDFFQPNSSGVAALFTFVQLLKHCIASLKPSPSSAVFMHKDCNPCVPLDGCSHQILEPTYSDLHQVLSRSTKNTPDSSQ</sequence>
<keyword evidence="2" id="KW-1185">Reference proteome</keyword>
<protein>
    <submittedName>
        <fullName evidence="1">Uncharacterized protein</fullName>
    </submittedName>
</protein>